<keyword evidence="4" id="KW-1185">Reference proteome</keyword>
<evidence type="ECO:0000313" key="3">
    <source>
        <dbReference type="EMBL" id="ACL66245.1"/>
    </source>
</evidence>
<dbReference type="FunFam" id="1.10.287.1080:FF:000001">
    <property type="entry name" value="Nucleoside triphosphate pyrophosphohydrolase"/>
    <property type="match status" value="1"/>
</dbReference>
<dbReference type="GO" id="GO:0046076">
    <property type="term" value="P:dTTP catabolic process"/>
    <property type="evidence" value="ECO:0007669"/>
    <property type="project" value="TreeGrafter"/>
</dbReference>
<dbReference type="InterPro" id="IPR048015">
    <property type="entry name" value="NTP-PPase_MazG-like_N"/>
</dbReference>
<protein>
    <submittedName>
        <fullName evidence="3">MazG family protein</fullName>
    </submittedName>
</protein>
<dbReference type="GO" id="GO:0006950">
    <property type="term" value="P:response to stress"/>
    <property type="evidence" value="ECO:0007669"/>
    <property type="project" value="UniProtKB-ARBA"/>
</dbReference>
<evidence type="ECO:0000256" key="1">
    <source>
        <dbReference type="SAM" id="MobiDB-lite"/>
    </source>
</evidence>
<dbReference type="Pfam" id="PF03819">
    <property type="entry name" value="MazG"/>
    <property type="match status" value="2"/>
</dbReference>
<name>B8JEU9_ANAD2</name>
<dbReference type="GO" id="GO:0047429">
    <property type="term" value="F:nucleoside triphosphate diphosphatase activity"/>
    <property type="evidence" value="ECO:0007669"/>
    <property type="project" value="InterPro"/>
</dbReference>
<organism evidence="3 4">
    <name type="scientific">Anaeromyxobacter dehalogenans (strain ATCC BAA-258 / DSM 21875 / 2CP-1)</name>
    <dbReference type="NCBI Taxonomy" id="455488"/>
    <lineage>
        <taxon>Bacteria</taxon>
        <taxon>Pseudomonadati</taxon>
        <taxon>Myxococcota</taxon>
        <taxon>Myxococcia</taxon>
        <taxon>Myxococcales</taxon>
        <taxon>Cystobacterineae</taxon>
        <taxon>Anaeromyxobacteraceae</taxon>
        <taxon>Anaeromyxobacter</taxon>
    </lineage>
</organism>
<evidence type="ECO:0000259" key="2">
    <source>
        <dbReference type="Pfam" id="PF03819"/>
    </source>
</evidence>
<feature type="region of interest" description="Disordered" evidence="1">
    <location>
        <begin position="250"/>
        <end position="285"/>
    </location>
</feature>
<accession>B8JEU9</accession>
<dbReference type="KEGG" id="acp:A2cp1_2908"/>
<dbReference type="CDD" id="cd11529">
    <property type="entry name" value="NTP-PPase_MazG_Cterm"/>
    <property type="match status" value="1"/>
</dbReference>
<sequence length="285" mass="31323">MSRAAEAIDRLLSIMERLRGPGGCPWDREQTLHTLRPYVLEETYEVLEAIDAGDVREHREELGDLLLQVVFQAQLRREEGAFEFADVADAISDKLVSRHPHVFGDAQVKDAEGVLRQWAALKREEKKAKGAGHSVLEGVPREMPALARADRLTEKASRIGFDWPDAGGAREKVREELAELDQAVAGGDRAAVEHELGDALFALANYARKLGVPPEEALRGSLGRFVARFEHVERELERRGVPHGSATLAEMDALWDEAKELERQAKSPGTAPSAGSQRGLGKDGG</sequence>
<dbReference type="GO" id="GO:0046052">
    <property type="term" value="P:UTP catabolic process"/>
    <property type="evidence" value="ECO:0007669"/>
    <property type="project" value="TreeGrafter"/>
</dbReference>
<dbReference type="AlphaFoldDB" id="B8JEU9"/>
<dbReference type="InterPro" id="IPR011551">
    <property type="entry name" value="NTP_PyrPHydrolase_MazG"/>
</dbReference>
<dbReference type="GO" id="GO:0006203">
    <property type="term" value="P:dGTP catabolic process"/>
    <property type="evidence" value="ECO:0007669"/>
    <property type="project" value="TreeGrafter"/>
</dbReference>
<gene>
    <name evidence="3" type="ordered locus">A2cp1_2908</name>
</gene>
<dbReference type="HOGENOM" id="CLU_038356_0_1_7"/>
<dbReference type="NCBIfam" id="NF007113">
    <property type="entry name" value="PRK09562.1"/>
    <property type="match status" value="1"/>
</dbReference>
<proteinExistence type="predicted"/>
<dbReference type="Proteomes" id="UP000007089">
    <property type="component" value="Chromosome"/>
</dbReference>
<dbReference type="RefSeq" id="WP_012633990.1">
    <property type="nucleotide sequence ID" value="NC_011891.1"/>
</dbReference>
<dbReference type="SUPFAM" id="SSF101386">
    <property type="entry name" value="all-alpha NTP pyrophosphatases"/>
    <property type="match status" value="2"/>
</dbReference>
<dbReference type="PANTHER" id="PTHR30522">
    <property type="entry name" value="NUCLEOSIDE TRIPHOSPHATE PYROPHOSPHOHYDROLASE"/>
    <property type="match status" value="1"/>
</dbReference>
<dbReference type="NCBIfam" id="TIGR00444">
    <property type="entry name" value="mazG"/>
    <property type="match status" value="1"/>
</dbReference>
<feature type="domain" description="NTP pyrophosphohydrolase MazG-like" evidence="2">
    <location>
        <begin position="30"/>
        <end position="103"/>
    </location>
</feature>
<dbReference type="CDD" id="cd11528">
    <property type="entry name" value="NTP-PPase_MazG_Nterm"/>
    <property type="match status" value="1"/>
</dbReference>
<dbReference type="InterPro" id="IPR004518">
    <property type="entry name" value="MazG-like_dom"/>
</dbReference>
<dbReference type="InterPro" id="IPR048011">
    <property type="entry name" value="NTP-PPase_MazG-like_C"/>
</dbReference>
<evidence type="ECO:0000313" key="4">
    <source>
        <dbReference type="Proteomes" id="UP000007089"/>
    </source>
</evidence>
<dbReference type="Gene3D" id="1.10.287.1080">
    <property type="entry name" value="MazG-like"/>
    <property type="match status" value="2"/>
</dbReference>
<dbReference type="GO" id="GO:0046047">
    <property type="term" value="P:TTP catabolic process"/>
    <property type="evidence" value="ECO:0007669"/>
    <property type="project" value="TreeGrafter"/>
</dbReference>
<feature type="domain" description="NTP pyrophosphohydrolase MazG-like" evidence="2">
    <location>
        <begin position="172"/>
        <end position="232"/>
    </location>
</feature>
<dbReference type="PANTHER" id="PTHR30522:SF0">
    <property type="entry name" value="NUCLEOSIDE TRIPHOSPHATE PYROPHOSPHOHYDROLASE"/>
    <property type="match status" value="1"/>
</dbReference>
<reference evidence="3" key="1">
    <citation type="submission" date="2009-01" db="EMBL/GenBank/DDBJ databases">
        <title>Complete sequence of Anaeromyxobacter dehalogenans 2CP-1.</title>
        <authorList>
            <consortium name="US DOE Joint Genome Institute"/>
            <person name="Lucas S."/>
            <person name="Copeland A."/>
            <person name="Lapidus A."/>
            <person name="Glavina del Rio T."/>
            <person name="Dalin E."/>
            <person name="Tice H."/>
            <person name="Bruce D."/>
            <person name="Goodwin L."/>
            <person name="Pitluck S."/>
            <person name="Saunders E."/>
            <person name="Brettin T."/>
            <person name="Detter J.C."/>
            <person name="Han C."/>
            <person name="Larimer F."/>
            <person name="Land M."/>
            <person name="Hauser L."/>
            <person name="Kyrpides N."/>
            <person name="Ovchinnikova G."/>
            <person name="Beliaev A.S."/>
            <person name="Richardson P."/>
        </authorList>
    </citation>
    <scope>NUCLEOTIDE SEQUENCE</scope>
    <source>
        <strain evidence="3">2CP-1</strain>
    </source>
</reference>
<dbReference type="GO" id="GO:0046081">
    <property type="term" value="P:dUTP catabolic process"/>
    <property type="evidence" value="ECO:0007669"/>
    <property type="project" value="TreeGrafter"/>
</dbReference>
<dbReference type="GO" id="GO:0046061">
    <property type="term" value="P:dATP catabolic process"/>
    <property type="evidence" value="ECO:0007669"/>
    <property type="project" value="TreeGrafter"/>
</dbReference>
<dbReference type="EMBL" id="CP001359">
    <property type="protein sequence ID" value="ACL66245.1"/>
    <property type="molecule type" value="Genomic_DNA"/>
</dbReference>
<feature type="compositionally biased region" description="Basic and acidic residues" evidence="1">
    <location>
        <begin position="256"/>
        <end position="265"/>
    </location>
</feature>